<protein>
    <submittedName>
        <fullName evidence="1">Uncharacterized protein</fullName>
    </submittedName>
</protein>
<accession>A0A2V2NBB4</accession>
<evidence type="ECO:0000313" key="2">
    <source>
        <dbReference type="Proteomes" id="UP000245657"/>
    </source>
</evidence>
<organism evidence="1 2">
    <name type="scientific">Methanospirillum lacunae</name>
    <dbReference type="NCBI Taxonomy" id="668570"/>
    <lineage>
        <taxon>Archaea</taxon>
        <taxon>Methanobacteriati</taxon>
        <taxon>Methanobacteriota</taxon>
        <taxon>Stenosarchaea group</taxon>
        <taxon>Methanomicrobia</taxon>
        <taxon>Methanomicrobiales</taxon>
        <taxon>Methanospirillaceae</taxon>
        <taxon>Methanospirillum</taxon>
    </lineage>
</organism>
<dbReference type="GeneID" id="97548737"/>
<evidence type="ECO:0000313" key="1">
    <source>
        <dbReference type="EMBL" id="PWR72583.1"/>
    </source>
</evidence>
<gene>
    <name evidence="1" type="ORF">DK846_06350</name>
</gene>
<comment type="caution">
    <text evidence="1">The sequence shown here is derived from an EMBL/GenBank/DDBJ whole genome shotgun (WGS) entry which is preliminary data.</text>
</comment>
<name>A0A2V2NBB4_9EURY</name>
<sequence length="241" mass="25953">MNHLFLFCCVVVLGFVASGCALADNETPLVAGKTLATLSNDQPEISLPLDSGIFIVSFQALEPQTMKFNQNTKDSWSESTELKIVSPYNGSIAFAIPKPGDCTINISSTGSWTAQVNEYDLASPVKAPVNLSGSGTTVTQPITLEKGEYFFQRGETGESSPSYYLTSSNGSYVMDETNSYVLPGFSRISTEPFKIVTITESGTYFLSVMDLEENPKAWNMSISSVPPAPVMGPGPVIRETV</sequence>
<dbReference type="RefSeq" id="WP_109968095.1">
    <property type="nucleotide sequence ID" value="NZ_CP176093.1"/>
</dbReference>
<keyword evidence="2" id="KW-1185">Reference proteome</keyword>
<proteinExistence type="predicted"/>
<reference evidence="1 2" key="1">
    <citation type="submission" date="2018-05" db="EMBL/GenBank/DDBJ databases">
        <title>Draft genome of Methanospirillum lacunae Ki8-1.</title>
        <authorList>
            <person name="Dueholm M.S."/>
            <person name="Nielsen P.H."/>
            <person name="Bakmann L.F."/>
            <person name="Otzen D.E."/>
        </authorList>
    </citation>
    <scope>NUCLEOTIDE SEQUENCE [LARGE SCALE GENOMIC DNA]</scope>
    <source>
        <strain evidence="1 2">Ki8-1</strain>
    </source>
</reference>
<dbReference type="AlphaFoldDB" id="A0A2V2NBB4"/>
<dbReference type="Proteomes" id="UP000245657">
    <property type="component" value="Unassembled WGS sequence"/>
</dbReference>
<dbReference type="EMBL" id="QGMY01000006">
    <property type="protein sequence ID" value="PWR72583.1"/>
    <property type="molecule type" value="Genomic_DNA"/>
</dbReference>
<dbReference type="OrthoDB" id="112179at2157"/>